<evidence type="ECO:0000313" key="3">
    <source>
        <dbReference type="Proteomes" id="UP000515158"/>
    </source>
</evidence>
<dbReference type="Pfam" id="PF15961">
    <property type="entry name" value="DUF4764"/>
    <property type="match status" value="1"/>
</dbReference>
<dbReference type="GeneID" id="117646741"/>
<evidence type="ECO:0000256" key="1">
    <source>
        <dbReference type="SAM" id="MobiDB-lite"/>
    </source>
</evidence>
<dbReference type="PANTHER" id="PTHR16116:SF5">
    <property type="entry name" value="ZINC FINGER PROTEIN 839"/>
    <property type="match status" value="1"/>
</dbReference>
<feature type="compositionally biased region" description="Low complexity" evidence="1">
    <location>
        <begin position="476"/>
        <end position="494"/>
    </location>
</feature>
<feature type="compositionally biased region" description="Low complexity" evidence="1">
    <location>
        <begin position="568"/>
        <end position="583"/>
    </location>
</feature>
<evidence type="ECO:0000313" key="4">
    <source>
        <dbReference type="RefSeq" id="XP_034243828.1"/>
    </source>
</evidence>
<feature type="compositionally biased region" description="Basic residues" evidence="1">
    <location>
        <begin position="652"/>
        <end position="668"/>
    </location>
</feature>
<dbReference type="InterPro" id="IPR039946">
    <property type="entry name" value="ZN839"/>
</dbReference>
<dbReference type="InterPro" id="IPR031885">
    <property type="entry name" value="DUF4764"/>
</dbReference>
<feature type="domain" description="C2H2-type" evidence="2">
    <location>
        <begin position="727"/>
        <end position="747"/>
    </location>
</feature>
<reference evidence="4" key="1">
    <citation type="submission" date="2025-08" db="UniProtKB">
        <authorList>
            <consortium name="RefSeq"/>
        </authorList>
    </citation>
    <scope>IDENTIFICATION</scope>
    <source>
        <tissue evidence="4">Total insect</tissue>
    </source>
</reference>
<organism evidence="4">
    <name type="scientific">Thrips palmi</name>
    <name type="common">Melon thrips</name>
    <dbReference type="NCBI Taxonomy" id="161013"/>
    <lineage>
        <taxon>Eukaryota</taxon>
        <taxon>Metazoa</taxon>
        <taxon>Ecdysozoa</taxon>
        <taxon>Arthropoda</taxon>
        <taxon>Hexapoda</taxon>
        <taxon>Insecta</taxon>
        <taxon>Pterygota</taxon>
        <taxon>Neoptera</taxon>
        <taxon>Paraneoptera</taxon>
        <taxon>Thysanoptera</taxon>
        <taxon>Terebrantia</taxon>
        <taxon>Thripoidea</taxon>
        <taxon>Thripidae</taxon>
        <taxon>Thrips</taxon>
    </lineage>
</organism>
<accession>A0A6P8YUT0</accession>
<feature type="region of interest" description="Disordered" evidence="1">
    <location>
        <begin position="764"/>
        <end position="803"/>
    </location>
</feature>
<keyword evidence="3" id="KW-1185">Reference proteome</keyword>
<feature type="region of interest" description="Disordered" evidence="1">
    <location>
        <begin position="564"/>
        <end position="709"/>
    </location>
</feature>
<feature type="compositionally biased region" description="Basic and acidic residues" evidence="1">
    <location>
        <begin position="628"/>
        <end position="651"/>
    </location>
</feature>
<feature type="compositionally biased region" description="Basic and acidic residues" evidence="1">
    <location>
        <begin position="607"/>
        <end position="616"/>
    </location>
</feature>
<name>A0A6P8YUT0_THRPL</name>
<feature type="compositionally biased region" description="Polar residues" evidence="1">
    <location>
        <begin position="462"/>
        <end position="475"/>
    </location>
</feature>
<feature type="region of interest" description="Disordered" evidence="1">
    <location>
        <begin position="1048"/>
        <end position="1068"/>
    </location>
</feature>
<feature type="compositionally biased region" description="Basic and acidic residues" evidence="1">
    <location>
        <begin position="669"/>
        <end position="687"/>
    </location>
</feature>
<gene>
    <name evidence="4" type="primary">LOC117646741</name>
</gene>
<feature type="compositionally biased region" description="Basic residues" evidence="1">
    <location>
        <begin position="584"/>
        <end position="600"/>
    </location>
</feature>
<dbReference type="OrthoDB" id="5981545at2759"/>
<dbReference type="PANTHER" id="PTHR16116">
    <property type="entry name" value="ZINC FINGER PROTEIN 839"/>
    <property type="match status" value="1"/>
</dbReference>
<dbReference type="InterPro" id="IPR013087">
    <property type="entry name" value="Znf_C2H2_type"/>
</dbReference>
<dbReference type="RefSeq" id="XP_034243828.1">
    <property type="nucleotide sequence ID" value="XM_034387937.1"/>
</dbReference>
<protein>
    <submittedName>
        <fullName evidence="4">Uncharacterized protein LOC117646741 isoform X1</fullName>
    </submittedName>
</protein>
<dbReference type="PROSITE" id="PS00028">
    <property type="entry name" value="ZINC_FINGER_C2H2_1"/>
    <property type="match status" value="1"/>
</dbReference>
<feature type="region of interest" description="Disordered" evidence="1">
    <location>
        <begin position="462"/>
        <end position="498"/>
    </location>
</feature>
<evidence type="ECO:0000259" key="2">
    <source>
        <dbReference type="PROSITE" id="PS00028"/>
    </source>
</evidence>
<dbReference type="InParanoid" id="A0A6P8YUT0"/>
<proteinExistence type="predicted"/>
<sequence>MAASASNECSEATRVLLVDPQSLPVLLQGDPQGNAGDIPVDLLQQALQGAAGIQDDDATQDESAEEVSLDALAVSGVNNDNEVVAIYQGEGGQTHTIKISLAEAQSLGLQFTNDSFPESLSNGTLVEDIKGNHLAVEQGGTNGSIALNNGGLLQGVACSNVTSEGRIIDTDGNIVETTEALQILPASLSSYLSDGLNHSLSLVQQYDLDGTVTYAVKLKDQNDTVMGTDYHILEPDSSAKTGLDIEEELKEANLKQNILQSSQTIPAESIGLTASVTLNNDSNAIQVPISTLEALSKQIILPASNSSVPISVTLAIPTETSVQSQTPIVSSSDLSSTTANKFYQIVTNRNNVISSGASTPFTTLVPQQSLTVNQQHSQLASSAALLNVQNTAAVALLSNNRNIAPRIDKLPTLLPAPKGMSNSGVKTITALKKQHLSTNVISPAVTATSSVHTPAMASVAPITTQPNLGTASSSKSLLLNNRTPSSNSNSTKPLGSSENPIQLVQQGQTFHSMQALSQAQLRQIATVLQQKHLSSNSTETKNVLFDEQTKTRIVYRVVYPEDVDLQQPSSPTGGPGSMSAKSSSRVKGRRGRPVRSKRSKQPGTDRSSLKAERGFVSEDPATLQVADNGKEVESKDDSTPAEEAPKIDKKKASGSRTRSGRVIRPPKHMMKDFKRLHYTDFKERDGNDSDGGYSDYSNPEQPVETPPQKEVEVELLPVKKKISRFSCPTCQKLYLGLGRMEKHFQQHPDHGCFEEFKKQLFASTPGGATNEETSGEAEAKASISKSNVAKGKKRSQSSSQLEKERAEVRKRKLKLALQACDVSEIIEVAGPLIARYSSLWDLLLLRLMAEDEKRIEKDNNAEIIEVNKNGSGKPVNADSLDKPTIPVKSLSEDLHRRSTSNRVQWLLMELGSLADTLQSLATELFQPAMMHGDKKDHIEINKKTVSGLLGVSCGVYRVNEEHLLKRMELVSANLKQKSYSDTDTPPEKKSRNLSEAVDIRLNLNHEVPGSGVSSEDISSLSLMVKPVDPDKVLLTKLSDEDMPFLNSSDDMICGSEDPDLSTDSKRDQDAGLQVVDDIVNERLKNLSDNMNFAVPLQSGLNTSSLNGEQSGLHLITGFQGVENSISVSNSTVISNNITENKPAVSVSSMDLISSYSIPSLSSTGTHNVNSEPSNELNLEPVTSQNMLGSFEIGLSSLSTFDALQSQSSNVPHSEDSFLESLSSFETPLTQSCSSASAPVSSFDDGVMKNSSMLQLESGTTDSPRPPPKFISTFTPAVTNDKTTSISTAQRLQRSYLELDSGLDDGLDLDFEAFTQELGMNRNSSS</sequence>
<dbReference type="Proteomes" id="UP000515158">
    <property type="component" value="Unplaced"/>
</dbReference>
<dbReference type="KEGG" id="tpal:117646741"/>